<dbReference type="RefSeq" id="WP_152212519.1">
    <property type="nucleotide sequence ID" value="NZ_WFLN01000005.1"/>
</dbReference>
<gene>
    <name evidence="2" type="ORF">GCL57_06425</name>
</gene>
<proteinExistence type="predicted"/>
<dbReference type="AlphaFoldDB" id="A0A833JE97"/>
<keyword evidence="3" id="KW-1185">Reference proteome</keyword>
<organism evidence="2 3">
    <name type="scientific">Fluviispira multicolorata</name>
    <dbReference type="NCBI Taxonomy" id="2654512"/>
    <lineage>
        <taxon>Bacteria</taxon>
        <taxon>Pseudomonadati</taxon>
        <taxon>Bdellovibrionota</taxon>
        <taxon>Oligoflexia</taxon>
        <taxon>Silvanigrellales</taxon>
        <taxon>Silvanigrellaceae</taxon>
        <taxon>Fluviispira</taxon>
    </lineage>
</organism>
<evidence type="ECO:0000313" key="2">
    <source>
        <dbReference type="EMBL" id="KAB8032280.1"/>
    </source>
</evidence>
<evidence type="ECO:0000256" key="1">
    <source>
        <dbReference type="SAM" id="SignalP"/>
    </source>
</evidence>
<dbReference type="Proteomes" id="UP000442694">
    <property type="component" value="Unassembled WGS sequence"/>
</dbReference>
<reference evidence="2 3" key="1">
    <citation type="submission" date="2019-10" db="EMBL/GenBank/DDBJ databases">
        <title>New genus of Silvanigrellaceae.</title>
        <authorList>
            <person name="Pitt A."/>
            <person name="Hahn M.W."/>
        </authorList>
    </citation>
    <scope>NUCLEOTIDE SEQUENCE [LARGE SCALE GENOMIC DNA]</scope>
    <source>
        <strain evidence="2 3">33A1-SZDP</strain>
    </source>
</reference>
<name>A0A833JE97_9BACT</name>
<feature type="chain" id="PRO_5032644493" evidence="1">
    <location>
        <begin position="25"/>
        <end position="156"/>
    </location>
</feature>
<comment type="caution">
    <text evidence="2">The sequence shown here is derived from an EMBL/GenBank/DDBJ whole genome shotgun (WGS) entry which is preliminary data.</text>
</comment>
<keyword evidence="1" id="KW-0732">Signal</keyword>
<accession>A0A833JE97</accession>
<evidence type="ECO:0000313" key="3">
    <source>
        <dbReference type="Proteomes" id="UP000442694"/>
    </source>
</evidence>
<dbReference type="EMBL" id="WFLN01000005">
    <property type="protein sequence ID" value="KAB8032280.1"/>
    <property type="molecule type" value="Genomic_DNA"/>
</dbReference>
<sequence length="156" mass="17190">MIKRKYSLIFLNSVALIATSSAFANCPNPSEIKVLIDGSHFANTESGKWIQLQNTRAYKALDGVTSFLRLGYVFAFHIEEGAGSSVISNHIICSYGAKDNKIVGLQSVRGQQYLISESQNFDENFSSPGWKRLKNSLTCVEGIGENNSGKCNFKKN</sequence>
<feature type="signal peptide" evidence="1">
    <location>
        <begin position="1"/>
        <end position="24"/>
    </location>
</feature>
<protein>
    <submittedName>
        <fullName evidence="2">Uncharacterized protein</fullName>
    </submittedName>
</protein>